<keyword evidence="2" id="KW-1185">Reference proteome</keyword>
<dbReference type="EMBL" id="FZOT01000001">
    <property type="protein sequence ID" value="SNS22498.1"/>
    <property type="molecule type" value="Genomic_DNA"/>
</dbReference>
<dbReference type="AlphaFoldDB" id="A0A239CRV4"/>
<protein>
    <submittedName>
        <fullName evidence="1">Uncharacterized protein</fullName>
    </submittedName>
</protein>
<dbReference type="InterPro" id="IPR049708">
    <property type="entry name" value="PP0621-like"/>
</dbReference>
<sequence>MKLLFWLLIAALVVAWYMRGKSLASHSGGRGRGAAGAQADRLGRPEEMLACARCQLHVPASEALFDLAGRPYCCEQHFRLGAGG</sequence>
<dbReference type="NCBIfam" id="NF041023">
    <property type="entry name" value="PP0621_fam"/>
    <property type="match status" value="1"/>
</dbReference>
<gene>
    <name evidence="1" type="ORF">SAMN06265795_101602</name>
</gene>
<reference evidence="1 2" key="1">
    <citation type="submission" date="2017-06" db="EMBL/GenBank/DDBJ databases">
        <authorList>
            <person name="Kim H.J."/>
            <person name="Triplett B.A."/>
        </authorList>
    </citation>
    <scope>NUCLEOTIDE SEQUENCE [LARGE SCALE GENOMIC DNA]</scope>
    <source>
        <strain evidence="1 2">U15</strain>
    </source>
</reference>
<name>A0A239CRV4_9BURK</name>
<evidence type="ECO:0000313" key="1">
    <source>
        <dbReference type="EMBL" id="SNS22498.1"/>
    </source>
</evidence>
<proteinExistence type="predicted"/>
<dbReference type="RefSeq" id="WP_176442293.1">
    <property type="nucleotide sequence ID" value="NZ_FZOT01000001.1"/>
</dbReference>
<accession>A0A239CRV4</accession>
<evidence type="ECO:0000313" key="2">
    <source>
        <dbReference type="Proteomes" id="UP000198284"/>
    </source>
</evidence>
<organism evidence="1 2">
    <name type="scientific">Noviherbaspirillum humi</name>
    <dbReference type="NCBI Taxonomy" id="1688639"/>
    <lineage>
        <taxon>Bacteria</taxon>
        <taxon>Pseudomonadati</taxon>
        <taxon>Pseudomonadota</taxon>
        <taxon>Betaproteobacteria</taxon>
        <taxon>Burkholderiales</taxon>
        <taxon>Oxalobacteraceae</taxon>
        <taxon>Noviherbaspirillum</taxon>
    </lineage>
</organism>
<dbReference type="Proteomes" id="UP000198284">
    <property type="component" value="Unassembled WGS sequence"/>
</dbReference>